<dbReference type="Proteomes" id="UP000092583">
    <property type="component" value="Unassembled WGS sequence"/>
</dbReference>
<reference evidence="1 2" key="1">
    <citation type="submission" date="2013-07" db="EMBL/GenBank/DDBJ databases">
        <title>The Genome Sequence of Kwoniella mangroviensis CBS10435.</title>
        <authorList>
            <consortium name="The Broad Institute Genome Sequencing Platform"/>
            <person name="Cuomo C."/>
            <person name="Litvintseva A."/>
            <person name="Chen Y."/>
            <person name="Heitman J."/>
            <person name="Sun S."/>
            <person name="Springer D."/>
            <person name="Dromer F."/>
            <person name="Young S.K."/>
            <person name="Zeng Q."/>
            <person name="Gargeya S."/>
            <person name="Fitzgerald M."/>
            <person name="Abouelleil A."/>
            <person name="Alvarado L."/>
            <person name="Berlin A.M."/>
            <person name="Chapman S.B."/>
            <person name="Dewar J."/>
            <person name="Goldberg J."/>
            <person name="Griggs A."/>
            <person name="Gujja S."/>
            <person name="Hansen M."/>
            <person name="Howarth C."/>
            <person name="Imamovic A."/>
            <person name="Larimer J."/>
            <person name="McCowan C."/>
            <person name="Murphy C."/>
            <person name="Pearson M."/>
            <person name="Priest M."/>
            <person name="Roberts A."/>
            <person name="Saif S."/>
            <person name="Shea T."/>
            <person name="Sykes S."/>
            <person name="Wortman J."/>
            <person name="Nusbaum C."/>
            <person name="Birren B."/>
        </authorList>
    </citation>
    <scope>NUCLEOTIDE SEQUENCE [LARGE SCALE GENOMIC DNA]</scope>
    <source>
        <strain evidence="1 2">CBS 10435</strain>
    </source>
</reference>
<evidence type="ECO:0000313" key="2">
    <source>
        <dbReference type="Proteomes" id="UP000092583"/>
    </source>
</evidence>
<protein>
    <recommendedName>
        <fullName evidence="3">Major facilitator superfamily (MFS) profile domain-containing protein</fullName>
    </recommendedName>
</protein>
<dbReference type="OrthoDB" id="6133115at2759"/>
<keyword evidence="2" id="KW-1185">Reference proteome</keyword>
<name>A0A1B9ISW8_9TREE</name>
<proteinExistence type="predicted"/>
<organism evidence="1 2">
    <name type="scientific">Kwoniella mangroviensis CBS 10435</name>
    <dbReference type="NCBI Taxonomy" id="1331196"/>
    <lineage>
        <taxon>Eukaryota</taxon>
        <taxon>Fungi</taxon>
        <taxon>Dikarya</taxon>
        <taxon>Basidiomycota</taxon>
        <taxon>Agaricomycotina</taxon>
        <taxon>Tremellomycetes</taxon>
        <taxon>Tremellales</taxon>
        <taxon>Cryptococcaceae</taxon>
        <taxon>Kwoniella</taxon>
    </lineage>
</organism>
<dbReference type="STRING" id="1331196.A0A1B9ISW8"/>
<dbReference type="EMBL" id="KI669461">
    <property type="protein sequence ID" value="OCF58590.1"/>
    <property type="molecule type" value="Genomic_DNA"/>
</dbReference>
<dbReference type="AlphaFoldDB" id="A0A1B9ISW8"/>
<evidence type="ECO:0008006" key="3">
    <source>
        <dbReference type="Google" id="ProtNLM"/>
    </source>
</evidence>
<evidence type="ECO:0000313" key="1">
    <source>
        <dbReference type="EMBL" id="OCF58590.1"/>
    </source>
</evidence>
<accession>A0A1B9ISW8</accession>
<sequence length="95" mass="10259">MPYLGLRGNKLPVAISLTAGMGWILFGLDDAILGAVTTTTASSRSSFHLTISIIVDLLPPISQQWMHQKTPSKKLSISTPLSYISLQKSEGPYTV</sequence>
<reference evidence="2" key="2">
    <citation type="submission" date="2013-12" db="EMBL/GenBank/DDBJ databases">
        <title>Evolution of pathogenesis and genome organization in the Tremellales.</title>
        <authorList>
            <person name="Cuomo C."/>
            <person name="Litvintseva A."/>
            <person name="Heitman J."/>
            <person name="Chen Y."/>
            <person name="Sun S."/>
            <person name="Springer D."/>
            <person name="Dromer F."/>
            <person name="Young S."/>
            <person name="Zeng Q."/>
            <person name="Chapman S."/>
            <person name="Gujja S."/>
            <person name="Saif S."/>
            <person name="Birren B."/>
        </authorList>
    </citation>
    <scope>NUCLEOTIDE SEQUENCE [LARGE SCALE GENOMIC DNA]</scope>
    <source>
        <strain evidence="2">CBS 10435</strain>
    </source>
</reference>
<gene>
    <name evidence="1" type="ORF">L486_03077</name>
</gene>